<feature type="compositionally biased region" description="Low complexity" evidence="5">
    <location>
        <begin position="471"/>
        <end position="498"/>
    </location>
</feature>
<dbReference type="eggNOG" id="COG1071">
    <property type="taxonomic scope" value="Bacteria"/>
</dbReference>
<dbReference type="EC" id="1.2.4.4" evidence="4"/>
<dbReference type="PANTHER" id="PTHR43380">
    <property type="entry name" value="2-OXOISOVALERATE DEHYDROGENASE SUBUNIT ALPHA, MITOCHONDRIAL"/>
    <property type="match status" value="1"/>
</dbReference>
<keyword evidence="3 4" id="KW-0786">Thiamine pyrophosphate</keyword>
<evidence type="ECO:0000256" key="4">
    <source>
        <dbReference type="RuleBase" id="RU365014"/>
    </source>
</evidence>
<comment type="function">
    <text evidence="4">The branched-chain alpha-keto dehydrogenase complex catalyzes the overall conversion of alpha-keto acids to acyl-CoA and CO(2). It contains multiple copies of three enzymatic components: branched-chain alpha-keto acid decarboxylase (E1), lipoamide acyltransferase (E2) and lipoamide dehydrogenase (E3).</text>
</comment>
<dbReference type="GO" id="GO:0003863">
    <property type="term" value="F:branched-chain 2-oxo acid dehydrogenase activity"/>
    <property type="evidence" value="ECO:0007669"/>
    <property type="project" value="UniProtKB-EC"/>
</dbReference>
<accession>F8B022</accession>
<feature type="region of interest" description="Disordered" evidence="5">
    <location>
        <begin position="194"/>
        <end position="220"/>
    </location>
</feature>
<dbReference type="Pfam" id="PF00676">
    <property type="entry name" value="E1_dh"/>
    <property type="match status" value="1"/>
</dbReference>
<dbReference type="Proteomes" id="UP000001549">
    <property type="component" value="Chromosome"/>
</dbReference>
<comment type="catalytic activity">
    <reaction evidence="4">
        <text>N(6)-[(R)-lipoyl]-L-lysyl-[protein] + 3-methyl-2-oxobutanoate + H(+) = N(6)-[(R)-S(8)-2-methylpropanoyldihydrolipoyl]-L-lysyl-[protein] + CO2</text>
        <dbReference type="Rhea" id="RHEA:13457"/>
        <dbReference type="Rhea" id="RHEA-COMP:10474"/>
        <dbReference type="Rhea" id="RHEA-COMP:10497"/>
        <dbReference type="ChEBI" id="CHEBI:11851"/>
        <dbReference type="ChEBI" id="CHEBI:15378"/>
        <dbReference type="ChEBI" id="CHEBI:16526"/>
        <dbReference type="ChEBI" id="CHEBI:83099"/>
        <dbReference type="ChEBI" id="CHEBI:83142"/>
        <dbReference type="EC" id="1.2.4.4"/>
    </reaction>
</comment>
<dbReference type="Gene3D" id="3.40.50.970">
    <property type="match status" value="1"/>
</dbReference>
<dbReference type="SUPFAM" id="SSF52518">
    <property type="entry name" value="Thiamin diphosphate-binding fold (THDP-binding)"/>
    <property type="match status" value="1"/>
</dbReference>
<dbReference type="CDD" id="cd02000">
    <property type="entry name" value="TPP_E1_PDC_ADC_BCADC"/>
    <property type="match status" value="1"/>
</dbReference>
<dbReference type="GO" id="GO:0009083">
    <property type="term" value="P:branched-chain amino acid catabolic process"/>
    <property type="evidence" value="ECO:0007669"/>
    <property type="project" value="TreeGrafter"/>
</dbReference>
<gene>
    <name evidence="7" type="ordered locus">FsymDg_4470</name>
</gene>
<comment type="cofactor">
    <cofactor evidence="1 4">
        <name>thiamine diphosphate</name>
        <dbReference type="ChEBI" id="CHEBI:58937"/>
    </cofactor>
</comment>
<evidence type="ECO:0000256" key="3">
    <source>
        <dbReference type="ARBA" id="ARBA00023052"/>
    </source>
</evidence>
<feature type="region of interest" description="Disordered" evidence="5">
    <location>
        <begin position="435"/>
        <end position="498"/>
    </location>
</feature>
<comment type="similarity">
    <text evidence="4">Belongs to the BCKDHA family.</text>
</comment>
<name>F8B022_9ACTN</name>
<evidence type="ECO:0000313" key="8">
    <source>
        <dbReference type="Proteomes" id="UP000001549"/>
    </source>
</evidence>
<dbReference type="HOGENOM" id="CLU_029393_1_0_11"/>
<keyword evidence="2 4" id="KW-0560">Oxidoreductase</keyword>
<sequence length="518" mass="55177">MSAPDTESAETESAPDTDRLDTVAAPVPRDPADAGSGAGDDDTAPVRLLTPDGRRLPLADYDPYLADLTDADLVGLLRDMVIARRLDEESTALQRQGELGLWASLRGQEAAQVGSARALRTDDMVFPTYREHAVAWCRGVDPLDVLGLFRGVAHGGWDVDEHGFQTYAIVVGSQVLHATGYAMGVTKEARTGLGRRPVGTAHRPATDSTGGTAGDSDGTAGDGDDLPATLVYFGDGASSQGDVNEAFNWAGVFEAPVVFFCQNNQWAISEPTRRQTRVPIYFRARGFGIAGVRVDGNDVLATLAVTRWALHQARQGRPALVEAVTYRMGAHTTADDPSRYRQASELARWGALDPVQRMAAYLRGRGLLDDDAAAALDREADALAATLRQRCLNLPDPAPLSLFDHVYVHDTEELVDARATFADFTEADLPEAGFTEAEQTDQAEPAYQSEPSHRSEASYWSEPVPRNGPSRPAGTAQRAARPGGPPAAARAGAGGRATVVRPVPTVTVATARGTGRAL</sequence>
<dbReference type="InterPro" id="IPR001017">
    <property type="entry name" value="DH_E1"/>
</dbReference>
<evidence type="ECO:0000256" key="5">
    <source>
        <dbReference type="SAM" id="MobiDB-lite"/>
    </source>
</evidence>
<evidence type="ECO:0000256" key="2">
    <source>
        <dbReference type="ARBA" id="ARBA00023002"/>
    </source>
</evidence>
<reference evidence="7 8" key="1">
    <citation type="submission" date="2011-05" db="EMBL/GenBank/DDBJ databases">
        <title>Complete sequence of chromosome of Frankia symbiont of Datisca glomerata.</title>
        <authorList>
            <consortium name="US DOE Joint Genome Institute"/>
            <person name="Lucas S."/>
            <person name="Han J."/>
            <person name="Lapidus A."/>
            <person name="Cheng J.-F."/>
            <person name="Goodwin L."/>
            <person name="Pitluck S."/>
            <person name="Peters L."/>
            <person name="Mikhailova N."/>
            <person name="Chertkov O."/>
            <person name="Teshima H."/>
            <person name="Han C."/>
            <person name="Tapia R."/>
            <person name="Land M."/>
            <person name="Hauser L."/>
            <person name="Kyrpides N."/>
            <person name="Ivanova N."/>
            <person name="Pagani I."/>
            <person name="Berry A."/>
            <person name="Pawlowski K."/>
            <person name="Persson T."/>
            <person name="Vanden Heuvel B."/>
            <person name="Benson D."/>
            <person name="Woyke T."/>
        </authorList>
    </citation>
    <scope>NUCLEOTIDE SEQUENCE [LARGE SCALE GENOMIC DNA]</scope>
    <source>
        <strain evidence="8">4085684</strain>
    </source>
</reference>
<dbReference type="InterPro" id="IPR050771">
    <property type="entry name" value="Alpha-ketoacid_DH_E1_comp"/>
</dbReference>
<dbReference type="PANTHER" id="PTHR43380:SF1">
    <property type="entry name" value="2-OXOISOVALERATE DEHYDROGENASE SUBUNIT ALPHA, MITOCHONDRIAL"/>
    <property type="match status" value="1"/>
</dbReference>
<proteinExistence type="inferred from homology"/>
<protein>
    <recommendedName>
        <fullName evidence="4">2-oxoisovalerate dehydrogenase subunit alpha</fullName>
        <ecNumber evidence="4">1.2.4.4</ecNumber>
    </recommendedName>
    <alternativeName>
        <fullName evidence="4">Branched-chain alpha-keto acid dehydrogenase E1 component alpha chain</fullName>
    </alternativeName>
</protein>
<dbReference type="KEGG" id="fsy:FsymDg_4470"/>
<feature type="domain" description="Dehydrogenase E1 component" evidence="6">
    <location>
        <begin position="79"/>
        <end position="382"/>
    </location>
</feature>
<dbReference type="GO" id="GO:0000287">
    <property type="term" value="F:magnesium ion binding"/>
    <property type="evidence" value="ECO:0007669"/>
    <property type="project" value="UniProtKB-ARBA"/>
</dbReference>
<feature type="region of interest" description="Disordered" evidence="5">
    <location>
        <begin position="1"/>
        <end position="50"/>
    </location>
</feature>
<evidence type="ECO:0000313" key="7">
    <source>
        <dbReference type="EMBL" id="AEH11719.1"/>
    </source>
</evidence>
<feature type="compositionally biased region" description="Low complexity" evidence="5">
    <location>
        <begin position="206"/>
        <end position="219"/>
    </location>
</feature>
<dbReference type="InterPro" id="IPR029061">
    <property type="entry name" value="THDP-binding"/>
</dbReference>
<organism evidence="7 8">
    <name type="scientific">Candidatus Protofrankia datiscae</name>
    <dbReference type="NCBI Taxonomy" id="2716812"/>
    <lineage>
        <taxon>Bacteria</taxon>
        <taxon>Bacillati</taxon>
        <taxon>Actinomycetota</taxon>
        <taxon>Actinomycetes</taxon>
        <taxon>Frankiales</taxon>
        <taxon>Frankiaceae</taxon>
        <taxon>Protofrankia</taxon>
    </lineage>
</organism>
<keyword evidence="8" id="KW-1185">Reference proteome</keyword>
<dbReference type="AlphaFoldDB" id="F8B022"/>
<evidence type="ECO:0000259" key="6">
    <source>
        <dbReference type="Pfam" id="PF00676"/>
    </source>
</evidence>
<evidence type="ECO:0000256" key="1">
    <source>
        <dbReference type="ARBA" id="ARBA00001964"/>
    </source>
</evidence>
<dbReference type="STRING" id="656024.FsymDg_4470"/>
<dbReference type="EMBL" id="CP002801">
    <property type="protein sequence ID" value="AEH11719.1"/>
    <property type="molecule type" value="Genomic_DNA"/>
</dbReference>